<dbReference type="Proteomes" id="UP001583177">
    <property type="component" value="Unassembled WGS sequence"/>
</dbReference>
<name>A0ABR3W792_9PEZI</name>
<feature type="compositionally biased region" description="Pro residues" evidence="1">
    <location>
        <begin position="146"/>
        <end position="172"/>
    </location>
</feature>
<protein>
    <recommendedName>
        <fullName evidence="5">Integral membrane protein</fullName>
    </recommendedName>
</protein>
<evidence type="ECO:0000256" key="2">
    <source>
        <dbReference type="SAM" id="Phobius"/>
    </source>
</evidence>
<organism evidence="3 4">
    <name type="scientific">Diaporthe australafricana</name>
    <dbReference type="NCBI Taxonomy" id="127596"/>
    <lineage>
        <taxon>Eukaryota</taxon>
        <taxon>Fungi</taxon>
        <taxon>Dikarya</taxon>
        <taxon>Ascomycota</taxon>
        <taxon>Pezizomycotina</taxon>
        <taxon>Sordariomycetes</taxon>
        <taxon>Sordariomycetidae</taxon>
        <taxon>Diaporthales</taxon>
        <taxon>Diaporthaceae</taxon>
        <taxon>Diaporthe</taxon>
    </lineage>
</organism>
<dbReference type="EMBL" id="JAWRVE010000135">
    <property type="protein sequence ID" value="KAL1854893.1"/>
    <property type="molecule type" value="Genomic_DNA"/>
</dbReference>
<feature type="compositionally biased region" description="Low complexity" evidence="1">
    <location>
        <begin position="34"/>
        <end position="43"/>
    </location>
</feature>
<keyword evidence="2" id="KW-0472">Membrane</keyword>
<accession>A0ABR3W792</accession>
<reference evidence="3 4" key="1">
    <citation type="journal article" date="2024" name="IMA Fungus">
        <title>IMA Genome - F19 : A genome assembly and annotation guide to empower mycologists, including annotated draft genome sequences of Ceratocystis pirilliformis, Diaporthe australafricana, Fusarium ophioides, Paecilomyces lecythidis, and Sporothrix stenoceras.</title>
        <authorList>
            <person name="Aylward J."/>
            <person name="Wilson A.M."/>
            <person name="Visagie C.M."/>
            <person name="Spraker J."/>
            <person name="Barnes I."/>
            <person name="Buitendag C."/>
            <person name="Ceriani C."/>
            <person name="Del Mar Angel L."/>
            <person name="du Plessis D."/>
            <person name="Fuchs T."/>
            <person name="Gasser K."/>
            <person name="Kramer D."/>
            <person name="Li W."/>
            <person name="Munsamy K."/>
            <person name="Piso A."/>
            <person name="Price J.L."/>
            <person name="Sonnekus B."/>
            <person name="Thomas C."/>
            <person name="van der Nest A."/>
            <person name="van Dijk A."/>
            <person name="van Heerden A."/>
            <person name="van Vuuren N."/>
            <person name="Yilmaz N."/>
            <person name="Duong T.A."/>
            <person name="van der Merwe N.A."/>
            <person name="Wingfield M.J."/>
            <person name="Wingfield B.D."/>
        </authorList>
    </citation>
    <scope>NUCLEOTIDE SEQUENCE [LARGE SCALE GENOMIC DNA]</scope>
    <source>
        <strain evidence="3 4">CMW 18300</strain>
    </source>
</reference>
<keyword evidence="2" id="KW-0812">Transmembrane</keyword>
<keyword evidence="4" id="KW-1185">Reference proteome</keyword>
<evidence type="ECO:0008006" key="5">
    <source>
        <dbReference type="Google" id="ProtNLM"/>
    </source>
</evidence>
<dbReference type="PRINTS" id="PR01217">
    <property type="entry name" value="PRICHEXTENSN"/>
</dbReference>
<evidence type="ECO:0000256" key="1">
    <source>
        <dbReference type="SAM" id="MobiDB-lite"/>
    </source>
</evidence>
<sequence>MAFPRQNEPFGAFNPFDDVRPDRNAPAPQPPRPFNFGPNRFNQANRAERFANGRAPGINPPFVFNPQPRGPAWNARGNGQWGMNTAPPMPNRTAAYPEDRAYMRFQARALRQPPAVPAPPPAAPAPMPPAAPPAPPAIPPVVPPAPPAAPPAAPAPIPPVAPPAPPAPPLAPLAPAAAGQGQQAAGREMYLGRTGNAGTGRNLDVPPLLVYFNEWRALINLVRTALVELVARTRAIVWATCGLILSLVNFVVRWVIFLFVVTLALRVCLPLLMCVLDGMMNVPVWLFNSGPTATTECVTYVLGKVWIGRAVTGLPYGASSAVRPGESIPGPPYGSTAVTSGFSLLYSLSLDPITLIWSVLLTLVIAPVFALFCAVLIGILLGV</sequence>
<proteinExistence type="predicted"/>
<evidence type="ECO:0000313" key="4">
    <source>
        <dbReference type="Proteomes" id="UP001583177"/>
    </source>
</evidence>
<gene>
    <name evidence="3" type="ORF">Daus18300_011311</name>
</gene>
<evidence type="ECO:0000313" key="3">
    <source>
        <dbReference type="EMBL" id="KAL1854893.1"/>
    </source>
</evidence>
<feature type="transmembrane region" description="Helical" evidence="2">
    <location>
        <begin position="235"/>
        <end position="260"/>
    </location>
</feature>
<feature type="region of interest" description="Disordered" evidence="1">
    <location>
        <begin position="1"/>
        <end position="45"/>
    </location>
</feature>
<comment type="caution">
    <text evidence="3">The sequence shown here is derived from an EMBL/GenBank/DDBJ whole genome shotgun (WGS) entry which is preliminary data.</text>
</comment>
<keyword evidence="2" id="KW-1133">Transmembrane helix</keyword>
<feature type="transmembrane region" description="Helical" evidence="2">
    <location>
        <begin position="355"/>
        <end position="381"/>
    </location>
</feature>
<feature type="region of interest" description="Disordered" evidence="1">
    <location>
        <begin position="146"/>
        <end position="178"/>
    </location>
</feature>